<keyword evidence="2" id="KW-1185">Reference proteome</keyword>
<protein>
    <submittedName>
        <fullName evidence="1">Uncharacterized protein</fullName>
    </submittedName>
</protein>
<dbReference type="EMBL" id="OZ034820">
    <property type="protein sequence ID" value="CAL1400894.1"/>
    <property type="molecule type" value="Genomic_DNA"/>
</dbReference>
<gene>
    <name evidence="1" type="ORF">LTRI10_LOCUS40994</name>
</gene>
<dbReference type="Proteomes" id="UP001497516">
    <property type="component" value="Chromosome 7"/>
</dbReference>
<dbReference type="AlphaFoldDB" id="A0AAV2FRE3"/>
<proteinExistence type="predicted"/>
<evidence type="ECO:0000313" key="1">
    <source>
        <dbReference type="EMBL" id="CAL1400894.1"/>
    </source>
</evidence>
<sequence length="91" mass="9978">MVKELQSLPRRVTQSDFAVFGKSHLPITSAGVSKAEAAVGSVIFSQWEGLERQSNFMSPFINSLIGEGETMLRNPRGTHLLLLFVPPPLNP</sequence>
<name>A0AAV2FRE3_9ROSI</name>
<reference evidence="1 2" key="1">
    <citation type="submission" date="2024-04" db="EMBL/GenBank/DDBJ databases">
        <authorList>
            <person name="Fracassetti M."/>
        </authorList>
    </citation>
    <scope>NUCLEOTIDE SEQUENCE [LARGE SCALE GENOMIC DNA]</scope>
</reference>
<organism evidence="1 2">
    <name type="scientific">Linum trigynum</name>
    <dbReference type="NCBI Taxonomy" id="586398"/>
    <lineage>
        <taxon>Eukaryota</taxon>
        <taxon>Viridiplantae</taxon>
        <taxon>Streptophyta</taxon>
        <taxon>Embryophyta</taxon>
        <taxon>Tracheophyta</taxon>
        <taxon>Spermatophyta</taxon>
        <taxon>Magnoliopsida</taxon>
        <taxon>eudicotyledons</taxon>
        <taxon>Gunneridae</taxon>
        <taxon>Pentapetalae</taxon>
        <taxon>rosids</taxon>
        <taxon>fabids</taxon>
        <taxon>Malpighiales</taxon>
        <taxon>Linaceae</taxon>
        <taxon>Linum</taxon>
    </lineage>
</organism>
<evidence type="ECO:0000313" key="2">
    <source>
        <dbReference type="Proteomes" id="UP001497516"/>
    </source>
</evidence>
<accession>A0AAV2FRE3</accession>